<feature type="coiled-coil region" evidence="1">
    <location>
        <begin position="98"/>
        <end position="139"/>
    </location>
</feature>
<proteinExistence type="predicted"/>
<sequence length="304" mass="34749">MPTRSSHWTGTVANESYGGSARRLPAPLPSPKAAAREMWESLLGASHGNEWKTRYETQVELNRQLERQTGLLQEKMEHIRGNPTDRLSSIRSFDQMPVGSLNQLLKQLEEEKRNLQNQLKDYELRLEQEAKAYHKANDERRMYLAEISQMVLMLGHQIGTLEDEIVMIQFLICQTDENGNLGHCKLPLGQSCNSSMKYECTEKIRCKFLNKNEEYRMSEFLSCVVPGERLSSGFLTVSHPDCWQPPKLDMVEGDDVSPVPDFGQTVTRDSLCRLMTGFRVTAVLVCIRKKKRSTCGTLETNQFI</sequence>
<dbReference type="PANTHER" id="PTHR28671:SF3">
    <property type="entry name" value="COILED-COIL DOMAIN-CONTAINING PROTEIN 169"/>
    <property type="match status" value="1"/>
</dbReference>
<keyword evidence="4" id="KW-1185">Reference proteome</keyword>
<evidence type="ECO:0000256" key="1">
    <source>
        <dbReference type="SAM" id="Coils"/>
    </source>
</evidence>
<dbReference type="InterPro" id="IPR028022">
    <property type="entry name" value="DUF4600"/>
</dbReference>
<evidence type="ECO:0000313" key="4">
    <source>
        <dbReference type="Proteomes" id="UP000031443"/>
    </source>
</evidence>
<protein>
    <submittedName>
        <fullName evidence="3">UPF0594 protein C13orf38 like protein</fullName>
    </submittedName>
</protein>
<name>M7AZS6_CHEMY</name>
<organism evidence="3 4">
    <name type="scientific">Chelonia mydas</name>
    <name type="common">Green sea-turtle</name>
    <name type="synonym">Chelonia agassizi</name>
    <dbReference type="NCBI Taxonomy" id="8469"/>
    <lineage>
        <taxon>Eukaryota</taxon>
        <taxon>Metazoa</taxon>
        <taxon>Chordata</taxon>
        <taxon>Craniata</taxon>
        <taxon>Vertebrata</taxon>
        <taxon>Euteleostomi</taxon>
        <taxon>Archelosauria</taxon>
        <taxon>Testudinata</taxon>
        <taxon>Testudines</taxon>
        <taxon>Cryptodira</taxon>
        <taxon>Durocryptodira</taxon>
        <taxon>Americhelydia</taxon>
        <taxon>Chelonioidea</taxon>
        <taxon>Cheloniidae</taxon>
        <taxon>Chelonia</taxon>
    </lineage>
</organism>
<reference evidence="4" key="1">
    <citation type="journal article" date="2013" name="Nat. Genet.">
        <title>The draft genomes of soft-shell turtle and green sea turtle yield insights into the development and evolution of the turtle-specific body plan.</title>
        <authorList>
            <person name="Wang Z."/>
            <person name="Pascual-Anaya J."/>
            <person name="Zadissa A."/>
            <person name="Li W."/>
            <person name="Niimura Y."/>
            <person name="Huang Z."/>
            <person name="Li C."/>
            <person name="White S."/>
            <person name="Xiong Z."/>
            <person name="Fang D."/>
            <person name="Wang B."/>
            <person name="Ming Y."/>
            <person name="Chen Y."/>
            <person name="Zheng Y."/>
            <person name="Kuraku S."/>
            <person name="Pignatelli M."/>
            <person name="Herrero J."/>
            <person name="Beal K."/>
            <person name="Nozawa M."/>
            <person name="Li Q."/>
            <person name="Wang J."/>
            <person name="Zhang H."/>
            <person name="Yu L."/>
            <person name="Shigenobu S."/>
            <person name="Wang J."/>
            <person name="Liu J."/>
            <person name="Flicek P."/>
            <person name="Searle S."/>
            <person name="Wang J."/>
            <person name="Kuratani S."/>
            <person name="Yin Y."/>
            <person name="Aken B."/>
            <person name="Zhang G."/>
            <person name="Irie N."/>
        </authorList>
    </citation>
    <scope>NUCLEOTIDE SEQUENCE [LARGE SCALE GENOMIC DNA]</scope>
</reference>
<dbReference type="AlphaFoldDB" id="M7AZS6"/>
<dbReference type="PANTHER" id="PTHR28671">
    <property type="entry name" value="COILED-COIL DOMAIN-CONTAINING PROTEIN 169"/>
    <property type="match status" value="1"/>
</dbReference>
<evidence type="ECO:0000256" key="2">
    <source>
        <dbReference type="SAM" id="MobiDB-lite"/>
    </source>
</evidence>
<dbReference type="Proteomes" id="UP000031443">
    <property type="component" value="Unassembled WGS sequence"/>
</dbReference>
<dbReference type="eggNOG" id="ENOG502S1I0">
    <property type="taxonomic scope" value="Eukaryota"/>
</dbReference>
<dbReference type="Pfam" id="PF15372">
    <property type="entry name" value="DUF4600"/>
    <property type="match status" value="1"/>
</dbReference>
<feature type="region of interest" description="Disordered" evidence="2">
    <location>
        <begin position="1"/>
        <end position="29"/>
    </location>
</feature>
<evidence type="ECO:0000313" key="3">
    <source>
        <dbReference type="EMBL" id="EMP25298.1"/>
    </source>
</evidence>
<gene>
    <name evidence="3" type="ORF">UY3_17624</name>
</gene>
<feature type="compositionally biased region" description="Polar residues" evidence="2">
    <location>
        <begin position="1"/>
        <end position="14"/>
    </location>
</feature>
<accession>M7AZS6</accession>
<dbReference type="EMBL" id="KB591992">
    <property type="protein sequence ID" value="EMP25298.1"/>
    <property type="molecule type" value="Genomic_DNA"/>
</dbReference>
<keyword evidence="1" id="KW-0175">Coiled coil</keyword>